<feature type="domain" description="Acyltransferase 3" evidence="2">
    <location>
        <begin position="14"/>
        <end position="336"/>
    </location>
</feature>
<organism evidence="3 4">
    <name type="scientific">Sphingomonas immobilis</name>
    <dbReference type="NCBI Taxonomy" id="3063997"/>
    <lineage>
        <taxon>Bacteria</taxon>
        <taxon>Pseudomonadati</taxon>
        <taxon>Pseudomonadota</taxon>
        <taxon>Alphaproteobacteria</taxon>
        <taxon>Sphingomonadales</taxon>
        <taxon>Sphingomonadaceae</taxon>
        <taxon>Sphingomonas</taxon>
    </lineage>
</organism>
<evidence type="ECO:0000259" key="2">
    <source>
        <dbReference type="Pfam" id="PF01757"/>
    </source>
</evidence>
<keyword evidence="1" id="KW-0812">Transmembrane</keyword>
<proteinExistence type="predicted"/>
<dbReference type="InterPro" id="IPR050879">
    <property type="entry name" value="Acyltransferase_3"/>
</dbReference>
<feature type="transmembrane region" description="Helical" evidence="1">
    <location>
        <begin position="321"/>
        <end position="342"/>
    </location>
</feature>
<keyword evidence="4" id="KW-1185">Reference proteome</keyword>
<feature type="transmembrane region" description="Helical" evidence="1">
    <location>
        <begin position="289"/>
        <end position="309"/>
    </location>
</feature>
<name>A0ABT9A455_9SPHN</name>
<dbReference type="EC" id="2.3.-.-" evidence="3"/>
<gene>
    <name evidence="3" type="ORF">Q5H94_19970</name>
</gene>
<accession>A0ABT9A455</accession>
<feature type="transmembrane region" description="Helical" evidence="1">
    <location>
        <begin position="238"/>
        <end position="269"/>
    </location>
</feature>
<feature type="transmembrane region" description="Helical" evidence="1">
    <location>
        <begin position="152"/>
        <end position="170"/>
    </location>
</feature>
<dbReference type="PANTHER" id="PTHR23028">
    <property type="entry name" value="ACETYLTRANSFERASE"/>
    <property type="match status" value="1"/>
</dbReference>
<keyword evidence="1" id="KW-0472">Membrane</keyword>
<dbReference type="Pfam" id="PF01757">
    <property type="entry name" value="Acyl_transf_3"/>
    <property type="match status" value="1"/>
</dbReference>
<feature type="transmembrane region" description="Helical" evidence="1">
    <location>
        <begin position="9"/>
        <end position="29"/>
    </location>
</feature>
<feature type="transmembrane region" description="Helical" evidence="1">
    <location>
        <begin position="208"/>
        <end position="226"/>
    </location>
</feature>
<keyword evidence="3" id="KW-0808">Transferase</keyword>
<evidence type="ECO:0000313" key="3">
    <source>
        <dbReference type="EMBL" id="MDO7844619.1"/>
    </source>
</evidence>
<keyword evidence="3" id="KW-0012">Acyltransferase</keyword>
<dbReference type="Proteomes" id="UP001176468">
    <property type="component" value="Unassembled WGS sequence"/>
</dbReference>
<dbReference type="RefSeq" id="WP_304563017.1">
    <property type="nucleotide sequence ID" value="NZ_JAUQSZ010000018.1"/>
</dbReference>
<evidence type="ECO:0000313" key="4">
    <source>
        <dbReference type="Proteomes" id="UP001176468"/>
    </source>
</evidence>
<reference evidence="3" key="1">
    <citation type="submission" date="2023-07" db="EMBL/GenBank/DDBJ databases">
        <authorList>
            <person name="Kim M.K."/>
        </authorList>
    </citation>
    <scope>NUCLEOTIDE SEQUENCE</scope>
    <source>
        <strain evidence="3">CA1-15</strain>
    </source>
</reference>
<comment type="caution">
    <text evidence="3">The sequence shown here is derived from an EMBL/GenBank/DDBJ whole genome shotgun (WGS) entry which is preliminary data.</text>
</comment>
<feature type="transmembrane region" description="Helical" evidence="1">
    <location>
        <begin position="177"/>
        <end position="202"/>
    </location>
</feature>
<protein>
    <submittedName>
        <fullName evidence="3">Acyltransferase</fullName>
        <ecNumber evidence="3">2.3.-.-</ecNumber>
    </submittedName>
</protein>
<dbReference type="InterPro" id="IPR002656">
    <property type="entry name" value="Acyl_transf_3_dom"/>
</dbReference>
<dbReference type="GO" id="GO:0016746">
    <property type="term" value="F:acyltransferase activity"/>
    <property type="evidence" value="ECO:0007669"/>
    <property type="project" value="UniProtKB-KW"/>
</dbReference>
<keyword evidence="1" id="KW-1133">Transmembrane helix</keyword>
<evidence type="ECO:0000256" key="1">
    <source>
        <dbReference type="SAM" id="Phobius"/>
    </source>
</evidence>
<sequence>MIRPYPKAIVPLTSLRFFAAFWVVIYHYVDWLPNTRGPDLPFIGSGLLGVDFFFILSGFILTHAHMRQIEERSLAVKPFLIRRLAKIYPMHLATLLFYVALVTALTLAHMKLPNPERYSGVQFVLNVLLIHAWQITDAGAWNFPSWSISAEWFAYLLFPFMAPFLVRRMAGVRAEWLVAGALALLVIVWLIAPFVLGASYFALHSNFGYIRIMPEFLLGIALYRLGRERSMAWLEGRAIVPLLTLAIVVLATFRFLFPTLLLLALLILAAAEVSRQGRTGLLTSRVLSYLGEASYSLYMIHLPVATLVLQGVRLKLGHTPLIAVILALPLAVLIAIGSFELIEKPCQRLLLRLARQRPPAPVQIDPKPAV</sequence>
<feature type="transmembrane region" description="Helical" evidence="1">
    <location>
        <begin position="41"/>
        <end position="66"/>
    </location>
</feature>
<dbReference type="EMBL" id="JAUQSZ010000018">
    <property type="protein sequence ID" value="MDO7844619.1"/>
    <property type="molecule type" value="Genomic_DNA"/>
</dbReference>
<feature type="transmembrane region" description="Helical" evidence="1">
    <location>
        <begin position="87"/>
        <end position="108"/>
    </location>
</feature>